<dbReference type="Proteomes" id="UP000198790">
    <property type="component" value="Unassembled WGS sequence"/>
</dbReference>
<dbReference type="PANTHER" id="PTHR22916">
    <property type="entry name" value="GLYCOSYLTRANSFERASE"/>
    <property type="match status" value="1"/>
</dbReference>
<dbReference type="PANTHER" id="PTHR22916:SF3">
    <property type="entry name" value="UDP-GLCNAC:BETAGAL BETA-1,3-N-ACETYLGLUCOSAMINYLTRANSFERASE-LIKE PROTEIN 1"/>
    <property type="match status" value="1"/>
</dbReference>
<protein>
    <submittedName>
        <fullName evidence="2">Glycosyl transferase family 2</fullName>
    </submittedName>
</protein>
<dbReference type="RefSeq" id="WP_092898216.1">
    <property type="nucleotide sequence ID" value="NZ_FOKK01000009.1"/>
</dbReference>
<evidence type="ECO:0000313" key="2">
    <source>
        <dbReference type="EMBL" id="SFB41725.1"/>
    </source>
</evidence>
<dbReference type="InterPro" id="IPR001173">
    <property type="entry name" value="Glyco_trans_2-like"/>
</dbReference>
<evidence type="ECO:0000313" key="3">
    <source>
        <dbReference type="Proteomes" id="UP000198790"/>
    </source>
</evidence>
<dbReference type="STRING" id="237018.SAMN04489723_109147"/>
<accession>A0A1I1AUF4</accession>
<organism evidence="2 3">
    <name type="scientific">Algoriphagus aquimarinus</name>
    <dbReference type="NCBI Taxonomy" id="237018"/>
    <lineage>
        <taxon>Bacteria</taxon>
        <taxon>Pseudomonadati</taxon>
        <taxon>Bacteroidota</taxon>
        <taxon>Cytophagia</taxon>
        <taxon>Cytophagales</taxon>
        <taxon>Cyclobacteriaceae</taxon>
        <taxon>Algoriphagus</taxon>
    </lineage>
</organism>
<dbReference type="EMBL" id="FOKK01000009">
    <property type="protein sequence ID" value="SFB41725.1"/>
    <property type="molecule type" value="Genomic_DNA"/>
</dbReference>
<dbReference type="Gene3D" id="3.90.550.10">
    <property type="entry name" value="Spore Coat Polysaccharide Biosynthesis Protein SpsA, Chain A"/>
    <property type="match status" value="1"/>
</dbReference>
<proteinExistence type="predicted"/>
<feature type="domain" description="Glycosyltransferase 2-like" evidence="1">
    <location>
        <begin position="6"/>
        <end position="140"/>
    </location>
</feature>
<dbReference type="AlphaFoldDB" id="A0A1I1AUF4"/>
<sequence>MNPLISIIIPTKNRQLYCRKSISHILSLVSKEIHLVICDNSDSDDLREFCYSQNDHRVEYFHTYDRMNMAENFQKALKYIKGDYFMFLGDDDTVNPFIIEFLTVFKRVGADAIVSTFPMYYVYPNSSQKTSGNLNFYIPSGNVKKVNLSFEISKLLDFGLQEYNYTALPRPYHGIIRTKVLDKLVAENVDLFGGISPDIYSCIVLSNFIENVYHLDYPLSIAGACPQSGSSKGTNNSHCGRLEDAFHFENGGITWSDRLPRFYSVETVWAYAGIQAFEKLGLESSLRKFNVYVMTARAIVLNRSIFKLILSEFYLFKGHSYFSIIELFYNSFTAAIKVFKFKFVRKLKLHILNEISITEGVDSFDNAIDIFDKRVKSLDILAKLENDIS</sequence>
<dbReference type="CDD" id="cd00761">
    <property type="entry name" value="Glyco_tranf_GTA_type"/>
    <property type="match status" value="1"/>
</dbReference>
<name>A0A1I1AUF4_9BACT</name>
<dbReference type="GO" id="GO:0016758">
    <property type="term" value="F:hexosyltransferase activity"/>
    <property type="evidence" value="ECO:0007669"/>
    <property type="project" value="UniProtKB-ARBA"/>
</dbReference>
<keyword evidence="3" id="KW-1185">Reference proteome</keyword>
<evidence type="ECO:0000259" key="1">
    <source>
        <dbReference type="Pfam" id="PF00535"/>
    </source>
</evidence>
<keyword evidence="2" id="KW-0808">Transferase</keyword>
<dbReference type="Pfam" id="PF00535">
    <property type="entry name" value="Glycos_transf_2"/>
    <property type="match status" value="1"/>
</dbReference>
<dbReference type="OrthoDB" id="9815829at2"/>
<reference evidence="2 3" key="1">
    <citation type="submission" date="2016-10" db="EMBL/GenBank/DDBJ databases">
        <authorList>
            <person name="de Groot N.N."/>
        </authorList>
    </citation>
    <scope>NUCLEOTIDE SEQUENCE [LARGE SCALE GENOMIC DNA]</scope>
    <source>
        <strain evidence="2 3">DSM 23399</strain>
    </source>
</reference>
<dbReference type="SUPFAM" id="SSF53448">
    <property type="entry name" value="Nucleotide-diphospho-sugar transferases"/>
    <property type="match status" value="1"/>
</dbReference>
<dbReference type="InterPro" id="IPR029044">
    <property type="entry name" value="Nucleotide-diphossugar_trans"/>
</dbReference>
<gene>
    <name evidence="2" type="ORF">SAMN04489723_109147</name>
</gene>